<evidence type="ECO:0000256" key="5">
    <source>
        <dbReference type="SAM" id="MobiDB-lite"/>
    </source>
</evidence>
<dbReference type="CDD" id="cd07185">
    <property type="entry name" value="OmpA_C-like"/>
    <property type="match status" value="1"/>
</dbReference>
<evidence type="ECO:0000256" key="3">
    <source>
        <dbReference type="ARBA" id="ARBA00023237"/>
    </source>
</evidence>
<name>A0A2T0X403_9RHOB</name>
<sequence>MRQLPVIAALLIALAASFGAAAVLARTIEARSAEDVRRALLLSEIDFAEVATDGLQVVLTGTAPTEARRFRALTVAGQVVDSARVVDMLDVADAAAIPAPRFAVEMLRNASGVSLIGLVPAGEDREALLAAIGDATGDPVADLLQTADWPAPSGWDAALGFAVEAVGRLDRSKVSVSADRVAVTAAAPSERERQAAERALNAAVPGGVRLVLGVTAPRPVVTPFVLRFSKDAGGARFDACSAGDEGDVAAIREAAASMGAEGRVDCTLALGRPSPRWGEAVAMTIRALGDLGGGEATFADGAVALTAPEGTDRAAFDAVVGRLEQALPPVFELTATLPVAVDPNAPPTIARIIATLDEEGAARVTGVLPDARARETARTLAQARLGTGVEFGVRVAEDLPAGWPMRVLAGIDALGMLDSGALEVTEDGLSVSGRTGDASTRERIAALLAERLGRGDFEIAVEYVEALDPAAALPTPEECLARIRTANEARKITFAPGSDDIEPGGIRTLGEIAEIIGGCPPMRLEVAGHTDSQGREEMNLELSQERADAVVDALLQRRVVNAELVAQGYGETDPLADNETAEGREENRRIVFGLLPLEGARDDAGEDGEEEEDAAGPPEVGAPEEDQEEEAE</sequence>
<evidence type="ECO:0000256" key="2">
    <source>
        <dbReference type="ARBA" id="ARBA00023136"/>
    </source>
</evidence>
<protein>
    <submittedName>
        <fullName evidence="8">OOP family OmpA-OmpF porin</fullName>
    </submittedName>
</protein>
<dbReference type="SUPFAM" id="SSF103088">
    <property type="entry name" value="OmpA-like"/>
    <property type="match status" value="1"/>
</dbReference>
<feature type="domain" description="OmpA-like" evidence="7">
    <location>
        <begin position="481"/>
        <end position="598"/>
    </location>
</feature>
<dbReference type="InterPro" id="IPR050330">
    <property type="entry name" value="Bact_OuterMem_StrucFunc"/>
</dbReference>
<accession>A0A2T0X403</accession>
<comment type="subcellular location">
    <subcellularLocation>
        <location evidence="1">Cell outer membrane</location>
    </subcellularLocation>
</comment>
<evidence type="ECO:0000256" key="1">
    <source>
        <dbReference type="ARBA" id="ARBA00004442"/>
    </source>
</evidence>
<feature type="region of interest" description="Disordered" evidence="5">
    <location>
        <begin position="571"/>
        <end position="632"/>
    </location>
</feature>
<evidence type="ECO:0000313" key="8">
    <source>
        <dbReference type="EMBL" id="PRY93594.1"/>
    </source>
</evidence>
<gene>
    <name evidence="8" type="ORF">BCF33_2474</name>
</gene>
<evidence type="ECO:0000313" key="9">
    <source>
        <dbReference type="Proteomes" id="UP000238801"/>
    </source>
</evidence>
<dbReference type="Gene3D" id="3.40.1520.20">
    <property type="match status" value="2"/>
</dbReference>
<evidence type="ECO:0000256" key="6">
    <source>
        <dbReference type="SAM" id="SignalP"/>
    </source>
</evidence>
<evidence type="ECO:0000256" key="4">
    <source>
        <dbReference type="PROSITE-ProRule" id="PRU00473"/>
    </source>
</evidence>
<keyword evidence="3" id="KW-0998">Cell outer membrane</keyword>
<dbReference type="PRINTS" id="PR01021">
    <property type="entry name" value="OMPADOMAIN"/>
</dbReference>
<dbReference type="PANTHER" id="PTHR30329:SF21">
    <property type="entry name" value="LIPOPROTEIN YIAD-RELATED"/>
    <property type="match status" value="1"/>
</dbReference>
<dbReference type="Gene3D" id="3.30.1330.60">
    <property type="entry name" value="OmpA-like domain"/>
    <property type="match status" value="1"/>
</dbReference>
<dbReference type="RefSeq" id="WP_106161173.1">
    <property type="nucleotide sequence ID" value="NZ_PVTT01000002.1"/>
</dbReference>
<feature type="signal peptide" evidence="6">
    <location>
        <begin position="1"/>
        <end position="21"/>
    </location>
</feature>
<feature type="compositionally biased region" description="Acidic residues" evidence="5">
    <location>
        <begin position="622"/>
        <end position="632"/>
    </location>
</feature>
<dbReference type="InterPro" id="IPR036737">
    <property type="entry name" value="OmpA-like_sf"/>
</dbReference>
<dbReference type="PANTHER" id="PTHR30329">
    <property type="entry name" value="STATOR ELEMENT OF FLAGELLAR MOTOR COMPLEX"/>
    <property type="match status" value="1"/>
</dbReference>
<evidence type="ECO:0000259" key="7">
    <source>
        <dbReference type="PROSITE" id="PS51123"/>
    </source>
</evidence>
<dbReference type="Proteomes" id="UP000238801">
    <property type="component" value="Unassembled WGS sequence"/>
</dbReference>
<feature type="compositionally biased region" description="Acidic residues" evidence="5">
    <location>
        <begin position="604"/>
        <end position="614"/>
    </location>
</feature>
<keyword evidence="9" id="KW-1185">Reference proteome</keyword>
<organism evidence="8 9">
    <name type="scientific">Hasllibacter halocynthiae</name>
    <dbReference type="NCBI Taxonomy" id="595589"/>
    <lineage>
        <taxon>Bacteria</taxon>
        <taxon>Pseudomonadati</taxon>
        <taxon>Pseudomonadota</taxon>
        <taxon>Alphaproteobacteria</taxon>
        <taxon>Rhodobacterales</taxon>
        <taxon>Roseobacteraceae</taxon>
        <taxon>Hasllibacter</taxon>
    </lineage>
</organism>
<dbReference type="OrthoDB" id="5525824at2"/>
<dbReference type="GO" id="GO:0009279">
    <property type="term" value="C:cell outer membrane"/>
    <property type="evidence" value="ECO:0007669"/>
    <property type="project" value="UniProtKB-SubCell"/>
</dbReference>
<comment type="caution">
    <text evidence="8">The sequence shown here is derived from an EMBL/GenBank/DDBJ whole genome shotgun (WGS) entry which is preliminary data.</text>
</comment>
<dbReference type="AlphaFoldDB" id="A0A2T0X403"/>
<dbReference type="PROSITE" id="PS51123">
    <property type="entry name" value="OMPA_2"/>
    <property type="match status" value="1"/>
</dbReference>
<dbReference type="InterPro" id="IPR006664">
    <property type="entry name" value="OMP_bac"/>
</dbReference>
<keyword evidence="6" id="KW-0732">Signal</keyword>
<dbReference type="Pfam" id="PF00691">
    <property type="entry name" value="OmpA"/>
    <property type="match status" value="1"/>
</dbReference>
<dbReference type="InterPro" id="IPR006665">
    <property type="entry name" value="OmpA-like"/>
</dbReference>
<reference evidence="8 9" key="1">
    <citation type="submission" date="2018-03" db="EMBL/GenBank/DDBJ databases">
        <title>Genomic Encyclopedia of Archaeal and Bacterial Type Strains, Phase II (KMG-II): from individual species to whole genera.</title>
        <authorList>
            <person name="Goeker M."/>
        </authorList>
    </citation>
    <scope>NUCLEOTIDE SEQUENCE [LARGE SCALE GENOMIC DNA]</scope>
    <source>
        <strain evidence="8 9">DSM 29318</strain>
    </source>
</reference>
<keyword evidence="2 4" id="KW-0472">Membrane</keyword>
<dbReference type="EMBL" id="PVTT01000002">
    <property type="protein sequence ID" value="PRY93594.1"/>
    <property type="molecule type" value="Genomic_DNA"/>
</dbReference>
<feature type="chain" id="PRO_5015547722" evidence="6">
    <location>
        <begin position="22"/>
        <end position="632"/>
    </location>
</feature>
<proteinExistence type="predicted"/>